<organism evidence="12 13">
    <name type="scientific">Profundicola chukchiensis</name>
    <dbReference type="NCBI Taxonomy" id="2961959"/>
    <lineage>
        <taxon>Bacteria</taxon>
        <taxon>Pseudomonadati</taxon>
        <taxon>Bacteroidota</taxon>
        <taxon>Flavobacteriia</taxon>
        <taxon>Flavobacteriales</taxon>
        <taxon>Weeksellaceae</taxon>
        <taxon>Profundicola</taxon>
    </lineage>
</organism>
<dbReference type="Pfam" id="PF02537">
    <property type="entry name" value="CRCB"/>
    <property type="match status" value="1"/>
</dbReference>
<evidence type="ECO:0000256" key="7">
    <source>
        <dbReference type="ARBA" id="ARBA00023136"/>
    </source>
</evidence>
<keyword evidence="3" id="KW-0997">Cell inner membrane</keyword>
<keyword evidence="8 11" id="KW-0407">Ion channel</keyword>
<protein>
    <recommendedName>
        <fullName evidence="11">Fluoride-specific ion channel FluC</fullName>
    </recommendedName>
</protein>
<keyword evidence="2 11" id="KW-1003">Cell membrane</keyword>
<comment type="catalytic activity">
    <reaction evidence="10">
        <text>fluoride(in) = fluoride(out)</text>
        <dbReference type="Rhea" id="RHEA:76159"/>
        <dbReference type="ChEBI" id="CHEBI:17051"/>
    </reaction>
    <physiologicalReaction direction="left-to-right" evidence="10">
        <dbReference type="Rhea" id="RHEA:76160"/>
    </physiologicalReaction>
</comment>
<comment type="similarity">
    <text evidence="9 11">Belongs to the fluoride channel Fluc/FEX (TC 1.A.43) family.</text>
</comment>
<evidence type="ECO:0000256" key="10">
    <source>
        <dbReference type="ARBA" id="ARBA00035585"/>
    </source>
</evidence>
<evidence type="ECO:0000256" key="6">
    <source>
        <dbReference type="ARBA" id="ARBA00023065"/>
    </source>
</evidence>
<keyword evidence="6 11" id="KW-0406">Ion transport</keyword>
<keyword evidence="4 11" id="KW-0812">Transmembrane</keyword>
<sequence>MKSMLFVFLGGGLGSMLRFGISQFFNTDFPYGTLLVNLLGSLLIGLFLGLFERQLITQTLLLLLATGFCGGFTTFSAFAAENLKLLETGHTAQFLVYSLGSLVLGVLMVLVGFKITKFI</sequence>
<accession>A0A9X4RVC3</accession>
<evidence type="ECO:0000256" key="3">
    <source>
        <dbReference type="ARBA" id="ARBA00022519"/>
    </source>
</evidence>
<keyword evidence="7 11" id="KW-0472">Membrane</keyword>
<dbReference type="NCBIfam" id="TIGR00494">
    <property type="entry name" value="crcB"/>
    <property type="match status" value="1"/>
</dbReference>
<evidence type="ECO:0000256" key="9">
    <source>
        <dbReference type="ARBA" id="ARBA00035120"/>
    </source>
</evidence>
<dbReference type="GO" id="GO:0062054">
    <property type="term" value="F:fluoride channel activity"/>
    <property type="evidence" value="ECO:0007669"/>
    <property type="project" value="UniProtKB-UniRule"/>
</dbReference>
<dbReference type="GO" id="GO:0140114">
    <property type="term" value="P:cellular detoxification of fluoride"/>
    <property type="evidence" value="ECO:0007669"/>
    <property type="project" value="UniProtKB-UniRule"/>
</dbReference>
<comment type="function">
    <text evidence="11">Fluoride-specific ion channel. Important for reducing fluoride concentration in the cell, thus reducing its toxicity.</text>
</comment>
<dbReference type="HAMAP" id="MF_00454">
    <property type="entry name" value="FluC"/>
    <property type="match status" value="1"/>
</dbReference>
<dbReference type="PANTHER" id="PTHR28259">
    <property type="entry name" value="FLUORIDE EXPORT PROTEIN 1-RELATED"/>
    <property type="match status" value="1"/>
</dbReference>
<evidence type="ECO:0000256" key="8">
    <source>
        <dbReference type="ARBA" id="ARBA00023303"/>
    </source>
</evidence>
<comment type="activity regulation">
    <text evidence="11">Na(+) is not transported, but it plays an essential structural role and its presence is essential for fluoride channel function.</text>
</comment>
<evidence type="ECO:0000256" key="5">
    <source>
        <dbReference type="ARBA" id="ARBA00022989"/>
    </source>
</evidence>
<proteinExistence type="inferred from homology"/>
<dbReference type="AlphaFoldDB" id="A0A9X4RVC3"/>
<keyword evidence="5 11" id="KW-1133">Transmembrane helix</keyword>
<keyword evidence="11" id="KW-0813">Transport</keyword>
<name>A0A9X4RVC3_9FLAO</name>
<dbReference type="GO" id="GO:0046872">
    <property type="term" value="F:metal ion binding"/>
    <property type="evidence" value="ECO:0007669"/>
    <property type="project" value="UniProtKB-KW"/>
</dbReference>
<keyword evidence="11" id="KW-0479">Metal-binding</keyword>
<dbReference type="EMBL" id="JANCMU010000005">
    <property type="protein sequence ID" value="MDG4946531.1"/>
    <property type="molecule type" value="Genomic_DNA"/>
</dbReference>
<dbReference type="InterPro" id="IPR003691">
    <property type="entry name" value="FluC"/>
</dbReference>
<gene>
    <name evidence="11 12" type="primary">crcB</name>
    <name evidence="11" type="synonym">fluC</name>
    <name evidence="12" type="ORF">NMK71_08905</name>
</gene>
<evidence type="ECO:0000256" key="2">
    <source>
        <dbReference type="ARBA" id="ARBA00022475"/>
    </source>
</evidence>
<evidence type="ECO:0000313" key="12">
    <source>
        <dbReference type="EMBL" id="MDG4946531.1"/>
    </source>
</evidence>
<feature type="transmembrane region" description="Helical" evidence="11">
    <location>
        <begin position="30"/>
        <end position="51"/>
    </location>
</feature>
<comment type="subcellular location">
    <subcellularLocation>
        <location evidence="1 11">Cell membrane</location>
        <topology evidence="1 11">Multi-pass membrane protein</topology>
    </subcellularLocation>
</comment>
<feature type="binding site" evidence="11">
    <location>
        <position position="73"/>
    </location>
    <ligand>
        <name>Na(+)</name>
        <dbReference type="ChEBI" id="CHEBI:29101"/>
        <note>structural</note>
    </ligand>
</feature>
<keyword evidence="13" id="KW-1185">Reference proteome</keyword>
<comment type="caution">
    <text evidence="12">The sequence shown here is derived from an EMBL/GenBank/DDBJ whole genome shotgun (WGS) entry which is preliminary data.</text>
</comment>
<feature type="transmembrane region" description="Helical" evidence="11">
    <location>
        <begin position="92"/>
        <end position="113"/>
    </location>
</feature>
<feature type="binding site" evidence="11">
    <location>
        <position position="70"/>
    </location>
    <ligand>
        <name>Na(+)</name>
        <dbReference type="ChEBI" id="CHEBI:29101"/>
        <note>structural</note>
    </ligand>
</feature>
<evidence type="ECO:0000256" key="1">
    <source>
        <dbReference type="ARBA" id="ARBA00004651"/>
    </source>
</evidence>
<dbReference type="Proteomes" id="UP001152599">
    <property type="component" value="Unassembled WGS sequence"/>
</dbReference>
<keyword evidence="11" id="KW-0915">Sodium</keyword>
<evidence type="ECO:0000256" key="4">
    <source>
        <dbReference type="ARBA" id="ARBA00022692"/>
    </source>
</evidence>
<evidence type="ECO:0000313" key="13">
    <source>
        <dbReference type="Proteomes" id="UP001152599"/>
    </source>
</evidence>
<dbReference type="GO" id="GO:0005886">
    <property type="term" value="C:plasma membrane"/>
    <property type="evidence" value="ECO:0007669"/>
    <property type="project" value="UniProtKB-SubCell"/>
</dbReference>
<dbReference type="PANTHER" id="PTHR28259:SF1">
    <property type="entry name" value="FLUORIDE EXPORT PROTEIN 1-RELATED"/>
    <property type="match status" value="1"/>
</dbReference>
<evidence type="ECO:0000256" key="11">
    <source>
        <dbReference type="HAMAP-Rule" id="MF_00454"/>
    </source>
</evidence>
<reference evidence="12" key="1">
    <citation type="submission" date="2022-07" db="EMBL/GenBank/DDBJ databases">
        <title>Description and genome-wide analysis of Profundicola chukchiensis gen. nov., sp. nov., marine bacteria isolated from bottom sediments of the Chukchi Sea.</title>
        <authorList>
            <person name="Romanenko L."/>
            <person name="Otstavnykh N."/>
            <person name="Kurilenko V."/>
            <person name="Eremeev V."/>
            <person name="Velansky P."/>
            <person name="Mikhailov V."/>
            <person name="Isaeva M."/>
        </authorList>
    </citation>
    <scope>NUCLEOTIDE SEQUENCE</scope>
    <source>
        <strain evidence="12">KMM 9713</strain>
    </source>
</reference>
<feature type="transmembrane region" description="Helical" evidence="11">
    <location>
        <begin position="60"/>
        <end position="80"/>
    </location>
</feature>